<evidence type="ECO:0000313" key="2">
    <source>
        <dbReference type="Proteomes" id="UP000237222"/>
    </source>
</evidence>
<gene>
    <name evidence="1" type="ORF">C0068_05160</name>
</gene>
<name>A0A2S4HI38_9GAMM</name>
<dbReference type="InterPro" id="IPR008318">
    <property type="entry name" value="UCP030820"/>
</dbReference>
<proteinExistence type="predicted"/>
<evidence type="ECO:0000313" key="1">
    <source>
        <dbReference type="EMBL" id="POP53662.1"/>
    </source>
</evidence>
<organism evidence="1 2">
    <name type="scientific">Zhongshania marina</name>
    <dbReference type="NCBI Taxonomy" id="2304603"/>
    <lineage>
        <taxon>Bacteria</taxon>
        <taxon>Pseudomonadati</taxon>
        <taxon>Pseudomonadota</taxon>
        <taxon>Gammaproteobacteria</taxon>
        <taxon>Cellvibrionales</taxon>
        <taxon>Spongiibacteraceae</taxon>
        <taxon>Zhongshania</taxon>
    </lineage>
</organism>
<dbReference type="EMBL" id="PQGG01000012">
    <property type="protein sequence ID" value="POP53662.1"/>
    <property type="molecule type" value="Genomic_DNA"/>
</dbReference>
<sequence>MPNIIKNKQVCDDSWQVWRETDILPSSGGYIVPLTLWKAHKEELKSLGSIAVFLASDESPKALADDIAELDLIAVDFPKFADGRGFSYGRELREQLGYTGELRAIGDFIRDQLYFLNRCGFNSFALETSDLEESLASFNDFTESYQAGIDQRLPLFRRR</sequence>
<dbReference type="Pfam" id="PF06073">
    <property type="entry name" value="DUF934"/>
    <property type="match status" value="1"/>
</dbReference>
<dbReference type="OrthoDB" id="9800421at2"/>
<reference evidence="1 2" key="1">
    <citation type="submission" date="2018-01" db="EMBL/GenBank/DDBJ databases">
        <authorList>
            <person name="Yu X.-D."/>
        </authorList>
    </citation>
    <scope>NUCLEOTIDE SEQUENCE [LARGE SCALE GENOMIC DNA]</scope>
    <source>
        <strain evidence="1 2">ZX-21</strain>
    </source>
</reference>
<accession>A0A2S4HI38</accession>
<dbReference type="PIRSF" id="PIRSF030820">
    <property type="entry name" value="UCP030820"/>
    <property type="match status" value="1"/>
</dbReference>
<protein>
    <submittedName>
        <fullName evidence="1">Oxidoreductase</fullName>
    </submittedName>
</protein>
<dbReference type="Proteomes" id="UP000237222">
    <property type="component" value="Unassembled WGS sequence"/>
</dbReference>
<comment type="caution">
    <text evidence="1">The sequence shown here is derived from an EMBL/GenBank/DDBJ whole genome shotgun (WGS) entry which is preliminary data.</text>
</comment>
<dbReference type="AlphaFoldDB" id="A0A2S4HI38"/>
<dbReference type="RefSeq" id="WP_103683422.1">
    <property type="nucleotide sequence ID" value="NZ_PQGG01000012.1"/>
</dbReference>